<protein>
    <submittedName>
        <fullName evidence="2">Uncharacterized protein</fullName>
    </submittedName>
</protein>
<name>A0ABP1N4X2_XYLVO</name>
<comment type="caution">
    <text evidence="2">The sequence shown here is derived from an EMBL/GenBank/DDBJ whole genome shotgun (WGS) entry which is preliminary data.</text>
</comment>
<evidence type="ECO:0000313" key="2">
    <source>
        <dbReference type="EMBL" id="CAL7934979.1"/>
    </source>
</evidence>
<evidence type="ECO:0000313" key="3">
    <source>
        <dbReference type="Proteomes" id="UP001642520"/>
    </source>
</evidence>
<keyword evidence="3" id="KW-1185">Reference proteome</keyword>
<evidence type="ECO:0000256" key="1">
    <source>
        <dbReference type="SAM" id="MobiDB-lite"/>
    </source>
</evidence>
<sequence>MRRMECKEVWSCAQVRHRAGNASRATVLREVLARQPIRHSSPRSFSIVDDAEAASQLPRERKRRASPDGEAESVRGRRRGVRNGMLREMAADAAARLERQSLETKNCFDVALTFFPFVSSSRIIVATNAILPRGTRVFEGSQRERAIPAHLPRGSTWIDATSGERAALDGGWKG</sequence>
<dbReference type="EMBL" id="CAXAJV020001282">
    <property type="protein sequence ID" value="CAL7934979.1"/>
    <property type="molecule type" value="Genomic_DNA"/>
</dbReference>
<reference evidence="2 3" key="1">
    <citation type="submission" date="2024-08" db="EMBL/GenBank/DDBJ databases">
        <authorList>
            <person name="Will J Nash"/>
            <person name="Angela Man"/>
            <person name="Seanna McTaggart"/>
            <person name="Kendall Baker"/>
            <person name="Tom Barker"/>
            <person name="Leah Catchpole"/>
            <person name="Alex Durrant"/>
            <person name="Karim Gharbi"/>
            <person name="Naomi Irish"/>
            <person name="Gemy Kaithakottil"/>
            <person name="Debby Ku"/>
            <person name="Aaliyah Providence"/>
            <person name="Felix Shaw"/>
            <person name="David Swarbreck"/>
            <person name="Chris Watkins"/>
            <person name="Ann M. McCartney"/>
            <person name="Giulio Formenti"/>
            <person name="Alice Mouton"/>
            <person name="Noel Vella"/>
            <person name="Bjorn M von Reumont"/>
            <person name="Adriana Vella"/>
            <person name="Wilfried Haerty"/>
        </authorList>
    </citation>
    <scope>NUCLEOTIDE SEQUENCE [LARGE SCALE GENOMIC DNA]</scope>
</reference>
<accession>A0ABP1N4X2</accession>
<feature type="region of interest" description="Disordered" evidence="1">
    <location>
        <begin position="43"/>
        <end position="81"/>
    </location>
</feature>
<proteinExistence type="predicted"/>
<dbReference type="Proteomes" id="UP001642520">
    <property type="component" value="Unassembled WGS sequence"/>
</dbReference>
<organism evidence="2 3">
    <name type="scientific">Xylocopa violacea</name>
    <name type="common">Violet carpenter bee</name>
    <name type="synonym">Apis violacea</name>
    <dbReference type="NCBI Taxonomy" id="135666"/>
    <lineage>
        <taxon>Eukaryota</taxon>
        <taxon>Metazoa</taxon>
        <taxon>Ecdysozoa</taxon>
        <taxon>Arthropoda</taxon>
        <taxon>Hexapoda</taxon>
        <taxon>Insecta</taxon>
        <taxon>Pterygota</taxon>
        <taxon>Neoptera</taxon>
        <taxon>Endopterygota</taxon>
        <taxon>Hymenoptera</taxon>
        <taxon>Apocrita</taxon>
        <taxon>Aculeata</taxon>
        <taxon>Apoidea</taxon>
        <taxon>Anthophila</taxon>
        <taxon>Apidae</taxon>
        <taxon>Xylocopa</taxon>
        <taxon>Xylocopa</taxon>
    </lineage>
</organism>
<gene>
    <name evidence="2" type="ORF">XYLVIOL_LOCUS1323</name>
</gene>